<sequence>MSLLYRIKTRRSCFYPYK</sequence>
<evidence type="ECO:0000313" key="1">
    <source>
        <dbReference type="EMBL" id="JAE18466.1"/>
    </source>
</evidence>
<organism evidence="1">
    <name type="scientific">Arundo donax</name>
    <name type="common">Giant reed</name>
    <name type="synonym">Donax arundinaceus</name>
    <dbReference type="NCBI Taxonomy" id="35708"/>
    <lineage>
        <taxon>Eukaryota</taxon>
        <taxon>Viridiplantae</taxon>
        <taxon>Streptophyta</taxon>
        <taxon>Embryophyta</taxon>
        <taxon>Tracheophyta</taxon>
        <taxon>Spermatophyta</taxon>
        <taxon>Magnoliopsida</taxon>
        <taxon>Liliopsida</taxon>
        <taxon>Poales</taxon>
        <taxon>Poaceae</taxon>
        <taxon>PACMAD clade</taxon>
        <taxon>Arundinoideae</taxon>
        <taxon>Arundineae</taxon>
        <taxon>Arundo</taxon>
    </lineage>
</organism>
<dbReference type="AlphaFoldDB" id="A0A0A9G7E5"/>
<accession>A0A0A9G7E5</accession>
<proteinExistence type="predicted"/>
<reference evidence="1" key="1">
    <citation type="submission" date="2014-09" db="EMBL/GenBank/DDBJ databases">
        <authorList>
            <person name="Magalhaes I.L.F."/>
            <person name="Oliveira U."/>
            <person name="Santos F.R."/>
            <person name="Vidigal T.H.D.A."/>
            <person name="Brescovit A.D."/>
            <person name="Santos A.J."/>
        </authorList>
    </citation>
    <scope>NUCLEOTIDE SEQUENCE</scope>
    <source>
        <tissue evidence="1">Shoot tissue taken approximately 20 cm above the soil surface</tissue>
    </source>
</reference>
<dbReference type="EMBL" id="GBRH01179430">
    <property type="protein sequence ID" value="JAE18466.1"/>
    <property type="molecule type" value="Transcribed_RNA"/>
</dbReference>
<protein>
    <submittedName>
        <fullName evidence="1">Uncharacterized protein</fullName>
    </submittedName>
</protein>
<name>A0A0A9G7E5_ARUDO</name>
<reference evidence="1" key="2">
    <citation type="journal article" date="2015" name="Data Brief">
        <title>Shoot transcriptome of the giant reed, Arundo donax.</title>
        <authorList>
            <person name="Barrero R.A."/>
            <person name="Guerrero F.D."/>
            <person name="Moolhuijzen P."/>
            <person name="Goolsby J.A."/>
            <person name="Tidwell J."/>
            <person name="Bellgard S.E."/>
            <person name="Bellgard M.I."/>
        </authorList>
    </citation>
    <scope>NUCLEOTIDE SEQUENCE</scope>
    <source>
        <tissue evidence="1">Shoot tissue taken approximately 20 cm above the soil surface</tissue>
    </source>
</reference>